<evidence type="ECO:0000313" key="5">
    <source>
        <dbReference type="Proteomes" id="UP001282288"/>
    </source>
</evidence>
<gene>
    <name evidence="2" type="ORF">PV399_47345</name>
    <name evidence="3" type="ORF">PV666_50655</name>
</gene>
<protein>
    <submittedName>
        <fullName evidence="2">Uncharacterized protein</fullName>
    </submittedName>
</protein>
<dbReference type="EMBL" id="JARAWP010000067">
    <property type="protein sequence ID" value="MDX3026063.1"/>
    <property type="molecule type" value="Genomic_DNA"/>
</dbReference>
<dbReference type="GeneID" id="69810952"/>
<accession>A0AAP6BM64</accession>
<evidence type="ECO:0000256" key="1">
    <source>
        <dbReference type="SAM" id="MobiDB-lite"/>
    </source>
</evidence>
<dbReference type="Proteomes" id="UP001272987">
    <property type="component" value="Unassembled WGS sequence"/>
</dbReference>
<dbReference type="AlphaFoldDB" id="A0AAP6BM64"/>
<comment type="caution">
    <text evidence="2">The sequence shown here is derived from an EMBL/GenBank/DDBJ whole genome shotgun (WGS) entry which is preliminary data.</text>
</comment>
<feature type="compositionally biased region" description="Basic and acidic residues" evidence="1">
    <location>
        <begin position="95"/>
        <end position="104"/>
    </location>
</feature>
<dbReference type="RefSeq" id="WP_010358357.1">
    <property type="nucleotide sequence ID" value="NZ_BCMK01000141.1"/>
</dbReference>
<sequence>MRLTRDAERLLLTGRNLLADVRTCLCHSEIDPRITLACVDAVPKSGDAFTALSDAALPVIRSRLPGTGEPDESLVPLYLEAARESLTDAASGLRRAADTVDRTRTSLHRTTPAVLPSSAAPPTPPAASPSTRTPHRP</sequence>
<organism evidence="2 5">
    <name type="scientific">Streptomyces acidiscabies</name>
    <dbReference type="NCBI Taxonomy" id="42234"/>
    <lineage>
        <taxon>Bacteria</taxon>
        <taxon>Bacillati</taxon>
        <taxon>Actinomycetota</taxon>
        <taxon>Actinomycetes</taxon>
        <taxon>Kitasatosporales</taxon>
        <taxon>Streptomycetaceae</taxon>
        <taxon>Streptomyces</taxon>
    </lineage>
</organism>
<proteinExistence type="predicted"/>
<dbReference type="EMBL" id="JARAWC010000091">
    <property type="protein sequence ID" value="MDX2967261.1"/>
    <property type="molecule type" value="Genomic_DNA"/>
</dbReference>
<keyword evidence="4" id="KW-1185">Reference proteome</keyword>
<evidence type="ECO:0000313" key="3">
    <source>
        <dbReference type="EMBL" id="MDX3026063.1"/>
    </source>
</evidence>
<evidence type="ECO:0000313" key="4">
    <source>
        <dbReference type="Proteomes" id="UP001272987"/>
    </source>
</evidence>
<feature type="region of interest" description="Disordered" evidence="1">
    <location>
        <begin position="89"/>
        <end position="137"/>
    </location>
</feature>
<name>A0AAP6BM64_9ACTN</name>
<evidence type="ECO:0000313" key="2">
    <source>
        <dbReference type="EMBL" id="MDX2967261.1"/>
    </source>
</evidence>
<feature type="compositionally biased region" description="Low complexity" evidence="1">
    <location>
        <begin position="128"/>
        <end position="137"/>
    </location>
</feature>
<dbReference type="Proteomes" id="UP001282288">
    <property type="component" value="Unassembled WGS sequence"/>
</dbReference>
<reference evidence="2 4" key="1">
    <citation type="journal article" date="2023" name="Microb. Genom.">
        <title>Mesoterricola silvestris gen. nov., sp. nov., Mesoterricola sediminis sp. nov., Geothrix oryzae sp. nov., Geothrix edaphica sp. nov., Geothrix rubra sp. nov., and Geothrix limicola sp. nov., six novel members of Acidobacteriota isolated from soils.</title>
        <authorList>
            <person name="Weisberg A.J."/>
            <person name="Pearce E."/>
            <person name="Kramer C.G."/>
            <person name="Chang J.H."/>
            <person name="Clarke C.R."/>
        </authorList>
    </citation>
    <scope>NUCLEOTIDE SEQUENCE</scope>
    <source>
        <strain evidence="3 4">NB05-1H</strain>
        <strain evidence="2">NRRL_B-16521</strain>
    </source>
</reference>